<dbReference type="Pfam" id="PF17525">
    <property type="entry name" value="DUF5447"/>
    <property type="match status" value="1"/>
</dbReference>
<comment type="caution">
    <text evidence="1">The sequence shown here is derived from an EMBL/GenBank/DDBJ whole genome shotgun (WGS) entry which is preliminary data.</text>
</comment>
<gene>
    <name evidence="1" type="ORF">HNP49_003398</name>
</gene>
<organism evidence="1 2">
    <name type="scientific">Pseudomonas fluvialis</name>
    <dbReference type="NCBI Taxonomy" id="1793966"/>
    <lineage>
        <taxon>Bacteria</taxon>
        <taxon>Pseudomonadati</taxon>
        <taxon>Pseudomonadota</taxon>
        <taxon>Gammaproteobacteria</taxon>
        <taxon>Pseudomonadales</taxon>
        <taxon>Pseudomonadaceae</taxon>
        <taxon>Pseudomonas</taxon>
    </lineage>
</organism>
<dbReference type="EMBL" id="JACHLL010000007">
    <property type="protein sequence ID" value="MBB6343200.1"/>
    <property type="molecule type" value="Genomic_DNA"/>
</dbReference>
<sequence length="95" mass="10821">MKSFHSYLRLSHAPDCSCSVCASHHLPASVPSPSAPCTQCRPAQLYQVSGHWYSQPASYCDRHSPRQRPANYWHTVFDSGKPTPYLPFREPEHDH</sequence>
<protein>
    <submittedName>
        <fullName evidence="1">Uncharacterized protein</fullName>
    </submittedName>
</protein>
<dbReference type="AlphaFoldDB" id="A0A7X0BWN2"/>
<reference evidence="1 2" key="1">
    <citation type="submission" date="2020-08" db="EMBL/GenBank/DDBJ databases">
        <title>Functional genomics of gut bacteria from endangered species of beetles.</title>
        <authorList>
            <person name="Carlos-Shanley C."/>
        </authorList>
    </citation>
    <scope>NUCLEOTIDE SEQUENCE [LARGE SCALE GENOMIC DNA]</scope>
    <source>
        <strain evidence="1 2">S00202</strain>
    </source>
</reference>
<evidence type="ECO:0000313" key="1">
    <source>
        <dbReference type="EMBL" id="MBB6343200.1"/>
    </source>
</evidence>
<proteinExistence type="predicted"/>
<dbReference type="Proteomes" id="UP000557193">
    <property type="component" value="Unassembled WGS sequence"/>
</dbReference>
<accession>A0A7X0BWN2</accession>
<dbReference type="InterPro" id="IPR035229">
    <property type="entry name" value="PflM"/>
</dbReference>
<keyword evidence="2" id="KW-1185">Reference proteome</keyword>
<name>A0A7X0BWN2_9PSED</name>
<dbReference type="RefSeq" id="WP_184685247.1">
    <property type="nucleotide sequence ID" value="NZ_JACHLL010000007.1"/>
</dbReference>
<evidence type="ECO:0000313" key="2">
    <source>
        <dbReference type="Proteomes" id="UP000557193"/>
    </source>
</evidence>